<evidence type="ECO:0000313" key="2">
    <source>
        <dbReference type="EMBL" id="VFV47849.1"/>
    </source>
</evidence>
<feature type="region of interest" description="Disordered" evidence="1">
    <location>
        <begin position="1"/>
        <end position="25"/>
    </location>
</feature>
<evidence type="ECO:0000256" key="1">
    <source>
        <dbReference type="SAM" id="MobiDB-lite"/>
    </source>
</evidence>
<accession>A0A485PUU6</accession>
<feature type="region of interest" description="Disordered" evidence="1">
    <location>
        <begin position="84"/>
        <end position="104"/>
    </location>
</feature>
<protein>
    <submittedName>
        <fullName evidence="2">Uncharacterized protein</fullName>
    </submittedName>
</protein>
<dbReference type="EMBL" id="CAAGRJ010041375">
    <property type="protein sequence ID" value="VFV47849.1"/>
    <property type="molecule type" value="Genomic_DNA"/>
</dbReference>
<sequence length="104" mass="11750">MRKIQDLLNGTSSKSRQIPPPSVPEMTSLHHAWEAMMRMMMATMMMATMMMATMMLAMLALVRRAYFLADAKGQQTLVLMAEAPQPSSKDTIKPNTHPPHYVKK</sequence>
<proteinExistence type="predicted"/>
<gene>
    <name evidence="2" type="ORF">LYPA_23C014822</name>
</gene>
<keyword evidence="3" id="KW-1185">Reference proteome</keyword>
<name>A0A485PUU6_LYNPA</name>
<evidence type="ECO:0000313" key="3">
    <source>
        <dbReference type="Proteomes" id="UP000386466"/>
    </source>
</evidence>
<dbReference type="AlphaFoldDB" id="A0A485PUU6"/>
<dbReference type="Proteomes" id="UP000386466">
    <property type="component" value="Unassembled WGS sequence"/>
</dbReference>
<organism evidence="2 3">
    <name type="scientific">Lynx pardinus</name>
    <name type="common">Iberian lynx</name>
    <name type="synonym">Felis pardina</name>
    <dbReference type="NCBI Taxonomy" id="191816"/>
    <lineage>
        <taxon>Eukaryota</taxon>
        <taxon>Metazoa</taxon>
        <taxon>Chordata</taxon>
        <taxon>Craniata</taxon>
        <taxon>Vertebrata</taxon>
        <taxon>Euteleostomi</taxon>
        <taxon>Mammalia</taxon>
        <taxon>Eutheria</taxon>
        <taxon>Laurasiatheria</taxon>
        <taxon>Carnivora</taxon>
        <taxon>Feliformia</taxon>
        <taxon>Felidae</taxon>
        <taxon>Felinae</taxon>
        <taxon>Lynx</taxon>
    </lineage>
</organism>
<reference evidence="2 3" key="1">
    <citation type="submission" date="2019-01" db="EMBL/GenBank/DDBJ databases">
        <authorList>
            <person name="Alioto T."/>
            <person name="Alioto T."/>
        </authorList>
    </citation>
    <scope>NUCLEOTIDE SEQUENCE [LARGE SCALE GENOMIC DNA]</scope>
</reference>